<dbReference type="Gene3D" id="3.40.50.1980">
    <property type="entry name" value="Nitrogenase molybdenum iron protein domain"/>
    <property type="match status" value="2"/>
</dbReference>
<dbReference type="SUPFAM" id="SSF53807">
    <property type="entry name" value="Helical backbone' metal receptor"/>
    <property type="match status" value="1"/>
</dbReference>
<dbReference type="EMBL" id="WSRP01000017">
    <property type="protein sequence ID" value="MVX56886.1"/>
    <property type="molecule type" value="Genomic_DNA"/>
</dbReference>
<protein>
    <submittedName>
        <fullName evidence="3">ABC transporter substrate-binding protein</fullName>
    </submittedName>
</protein>
<gene>
    <name evidence="3" type="ORF">E5987_06650</name>
</gene>
<keyword evidence="1" id="KW-0732">Signal</keyword>
<accession>A0A6L6YGX1</accession>
<name>A0A6L6YGX1_9BURK</name>
<evidence type="ECO:0000256" key="1">
    <source>
        <dbReference type="SAM" id="SignalP"/>
    </source>
</evidence>
<dbReference type="PANTHER" id="PTHR30535:SF34">
    <property type="entry name" value="MOLYBDATE-BINDING PROTEIN MOLA"/>
    <property type="match status" value="1"/>
</dbReference>
<evidence type="ECO:0000313" key="3">
    <source>
        <dbReference type="EMBL" id="MVX56886.1"/>
    </source>
</evidence>
<dbReference type="GO" id="GO:0071281">
    <property type="term" value="P:cellular response to iron ion"/>
    <property type="evidence" value="ECO:0007669"/>
    <property type="project" value="TreeGrafter"/>
</dbReference>
<dbReference type="PANTHER" id="PTHR30535">
    <property type="entry name" value="VITAMIN B12-BINDING PROTEIN"/>
    <property type="match status" value="1"/>
</dbReference>
<dbReference type="Proteomes" id="UP000472580">
    <property type="component" value="Unassembled WGS sequence"/>
</dbReference>
<reference evidence="3 4" key="1">
    <citation type="submission" date="2019-12" db="EMBL/GenBank/DDBJ databases">
        <title>Microbes associate with the intestines of laboratory mice.</title>
        <authorList>
            <person name="Navarre W."/>
            <person name="Wong E."/>
        </authorList>
    </citation>
    <scope>NUCLEOTIDE SEQUENCE [LARGE SCALE GENOMIC DNA]</scope>
    <source>
        <strain evidence="3 4">NM82_D38</strain>
    </source>
</reference>
<dbReference type="AlphaFoldDB" id="A0A6L6YGX1"/>
<dbReference type="Pfam" id="PF01497">
    <property type="entry name" value="Peripla_BP_2"/>
    <property type="match status" value="1"/>
</dbReference>
<dbReference type="InterPro" id="IPR002491">
    <property type="entry name" value="ABC_transptr_periplasmic_BD"/>
</dbReference>
<keyword evidence="4" id="KW-1185">Reference proteome</keyword>
<evidence type="ECO:0000313" key="4">
    <source>
        <dbReference type="Proteomes" id="UP000472580"/>
    </source>
</evidence>
<feature type="signal peptide" evidence="1">
    <location>
        <begin position="1"/>
        <end position="26"/>
    </location>
</feature>
<feature type="chain" id="PRO_5027081970" evidence="1">
    <location>
        <begin position="27"/>
        <end position="365"/>
    </location>
</feature>
<dbReference type="PROSITE" id="PS50983">
    <property type="entry name" value="FE_B12_PBP"/>
    <property type="match status" value="1"/>
</dbReference>
<organism evidence="3 4">
    <name type="scientific">Parasutterella muris</name>
    <dbReference type="NCBI Taxonomy" id="2565572"/>
    <lineage>
        <taxon>Bacteria</taxon>
        <taxon>Pseudomonadati</taxon>
        <taxon>Pseudomonadota</taxon>
        <taxon>Betaproteobacteria</taxon>
        <taxon>Burkholderiales</taxon>
        <taxon>Sutterellaceae</taxon>
        <taxon>Parasutterella</taxon>
    </lineage>
</organism>
<proteinExistence type="predicted"/>
<sequence length="365" mass="40585">MKKMNTSCKILALLTSAALFISSAAARIVTDETGHTAEVPDSLNRILITNIYPLPSVLTLYLNSADKIIGIHPSSMAAAQNGLLSEIYPDITKANTGFMKGNVLNIESVLKLKPDVVLVNAADKQSLSKLEAAGIPTVAFSTSAQKYDAVRTYKSWIKTLDELFPDHAKADKASKYAENVKALIEERTKSIAPQNRKKVLWIYQNQNNKVTTSGKNFFGQYWAEAVGAKNVSESIPAKTANAQVNMEQIYSWNPDVILITNFTPDTAENLIKNPLWAPISAVKNKEVYKLPLGFYRTYTPSADSPVLLYWLAKKIYPEQFKDIDLNNEARKYYREVFGIELTNEQLKKLFEPKPMKISTPTPGAA</sequence>
<evidence type="ECO:0000259" key="2">
    <source>
        <dbReference type="PROSITE" id="PS50983"/>
    </source>
</evidence>
<feature type="domain" description="Fe/B12 periplasmic-binding" evidence="2">
    <location>
        <begin position="45"/>
        <end position="319"/>
    </location>
</feature>
<dbReference type="Gene3D" id="1.20.58.2180">
    <property type="match status" value="1"/>
</dbReference>
<comment type="caution">
    <text evidence="3">The sequence shown here is derived from an EMBL/GenBank/DDBJ whole genome shotgun (WGS) entry which is preliminary data.</text>
</comment>
<dbReference type="InterPro" id="IPR050902">
    <property type="entry name" value="ABC_Transporter_SBP"/>
</dbReference>